<dbReference type="Proteomes" id="UP000704068">
    <property type="component" value="Unassembled WGS sequence"/>
</dbReference>
<proteinExistence type="predicted"/>
<dbReference type="AlphaFoldDB" id="A0A929RUJ5"/>
<accession>A0A929RUJ5</accession>
<name>A0A929RUJ5_9BACT</name>
<feature type="region of interest" description="Disordered" evidence="1">
    <location>
        <begin position="1"/>
        <end position="20"/>
    </location>
</feature>
<evidence type="ECO:0000256" key="1">
    <source>
        <dbReference type="SAM" id="MobiDB-lite"/>
    </source>
</evidence>
<dbReference type="EMBL" id="JABZGR010000001">
    <property type="protein sequence ID" value="MBF0969497.1"/>
    <property type="molecule type" value="Genomic_DNA"/>
</dbReference>
<sequence length="147" mass="16819">MQGKDKVVVNKNTDNKENNRPIYPPYFAKRKAKMNKELIKILEETATSEVVASDKYGEYRVGVFLHGCCVVTVCYEDGVWSCQIYSDNPITLPIIQQIRYKFLPDALVMAQLFTSREVNRLQKSVVLYEIPGEMFGSGESEDKEVLK</sequence>
<protein>
    <submittedName>
        <fullName evidence="2">Uncharacterized protein</fullName>
    </submittedName>
</protein>
<evidence type="ECO:0000313" key="2">
    <source>
        <dbReference type="EMBL" id="MBF0969497.1"/>
    </source>
</evidence>
<gene>
    <name evidence="2" type="ORF">HXK21_00430</name>
</gene>
<organism evidence="2 3">
    <name type="scientific">Alloprevotella tannerae</name>
    <dbReference type="NCBI Taxonomy" id="76122"/>
    <lineage>
        <taxon>Bacteria</taxon>
        <taxon>Pseudomonadati</taxon>
        <taxon>Bacteroidota</taxon>
        <taxon>Bacteroidia</taxon>
        <taxon>Bacteroidales</taxon>
        <taxon>Prevotellaceae</taxon>
        <taxon>Alloprevotella</taxon>
    </lineage>
</organism>
<feature type="compositionally biased region" description="Basic and acidic residues" evidence="1">
    <location>
        <begin position="1"/>
        <end position="19"/>
    </location>
</feature>
<evidence type="ECO:0000313" key="3">
    <source>
        <dbReference type="Proteomes" id="UP000704068"/>
    </source>
</evidence>
<dbReference type="RefSeq" id="WP_303762440.1">
    <property type="nucleotide sequence ID" value="NZ_JABZGR010000001.1"/>
</dbReference>
<reference evidence="2" key="1">
    <citation type="submission" date="2020-04" db="EMBL/GenBank/DDBJ databases">
        <title>Deep metagenomics examines the oral microbiome during advanced dental caries in children, revealing novel taxa and co-occurrences with host molecules.</title>
        <authorList>
            <person name="Baker J.L."/>
            <person name="Morton J.T."/>
            <person name="Dinis M."/>
            <person name="Alvarez R."/>
            <person name="Tran N.C."/>
            <person name="Knight R."/>
            <person name="Edlund A."/>
        </authorList>
    </citation>
    <scope>NUCLEOTIDE SEQUENCE</scope>
    <source>
        <strain evidence="2">JCVI_34_bin.1</strain>
    </source>
</reference>
<comment type="caution">
    <text evidence="2">The sequence shown here is derived from an EMBL/GenBank/DDBJ whole genome shotgun (WGS) entry which is preliminary data.</text>
</comment>